<keyword evidence="17" id="KW-1185">Reference proteome</keyword>
<dbReference type="PANTHER" id="PTHR13932">
    <property type="entry name" value="COPROPORPHYRINIGEN III OXIDASE"/>
    <property type="match status" value="1"/>
</dbReference>
<evidence type="ECO:0000256" key="12">
    <source>
        <dbReference type="ARBA" id="ARBA00023244"/>
    </source>
</evidence>
<evidence type="ECO:0000256" key="2">
    <source>
        <dbReference type="ARBA" id="ARBA00004785"/>
    </source>
</evidence>
<feature type="domain" description="Radical SAM core" evidence="15">
    <location>
        <begin position="38"/>
        <end position="274"/>
    </location>
</feature>
<dbReference type="EMBL" id="JAGSPC010000001">
    <property type="protein sequence ID" value="MBV7259078.1"/>
    <property type="molecule type" value="Genomic_DNA"/>
</dbReference>
<dbReference type="PANTHER" id="PTHR13932:SF6">
    <property type="entry name" value="OXYGEN-INDEPENDENT COPROPORPHYRINOGEN III OXIDASE"/>
    <property type="match status" value="1"/>
</dbReference>
<keyword evidence="8 14" id="KW-0479">Metal-binding</keyword>
<dbReference type="GO" id="GO:0046872">
    <property type="term" value="F:metal ion binding"/>
    <property type="evidence" value="ECO:0007669"/>
    <property type="project" value="UniProtKB-KW"/>
</dbReference>
<evidence type="ECO:0000256" key="1">
    <source>
        <dbReference type="ARBA" id="ARBA00004496"/>
    </source>
</evidence>
<gene>
    <name evidence="16" type="primary">hemN</name>
    <name evidence="16" type="ORF">KCG46_05735</name>
</gene>
<evidence type="ECO:0000256" key="13">
    <source>
        <dbReference type="ARBA" id="ARBA00048321"/>
    </source>
</evidence>
<reference evidence="16" key="1">
    <citation type="submission" date="2021-04" db="EMBL/GenBank/DDBJ databases">
        <authorList>
            <person name="Pira H."/>
            <person name="Risdian C."/>
            <person name="Wink J."/>
        </authorList>
    </citation>
    <scope>NUCLEOTIDE SEQUENCE</scope>
    <source>
        <strain evidence="16">WH158</strain>
    </source>
</reference>
<evidence type="ECO:0000256" key="8">
    <source>
        <dbReference type="ARBA" id="ARBA00022723"/>
    </source>
</evidence>
<dbReference type="InterPro" id="IPR006638">
    <property type="entry name" value="Elp3/MiaA/NifB-like_rSAM"/>
</dbReference>
<dbReference type="InterPro" id="IPR034505">
    <property type="entry name" value="Coproporphyrinogen-III_oxidase"/>
</dbReference>
<proteinExistence type="inferred from homology"/>
<keyword evidence="5 14" id="KW-0004">4Fe-4S</keyword>
<evidence type="ECO:0000256" key="11">
    <source>
        <dbReference type="ARBA" id="ARBA00023014"/>
    </source>
</evidence>
<keyword evidence="7 14" id="KW-0949">S-adenosyl-L-methionine</keyword>
<dbReference type="AlphaFoldDB" id="A0A9X1F406"/>
<evidence type="ECO:0000256" key="7">
    <source>
        <dbReference type="ARBA" id="ARBA00022691"/>
    </source>
</evidence>
<keyword evidence="10 14" id="KW-0408">Iron</keyword>
<dbReference type="GO" id="GO:0005737">
    <property type="term" value="C:cytoplasm"/>
    <property type="evidence" value="ECO:0007669"/>
    <property type="project" value="UniProtKB-SubCell"/>
</dbReference>
<comment type="cofactor">
    <cofactor evidence="14">
        <name>[4Fe-4S] cluster</name>
        <dbReference type="ChEBI" id="CHEBI:49883"/>
    </cofactor>
    <text evidence="14">Binds 1 [4Fe-4S] cluster. The cluster is coordinated with 3 cysteines and an exchangeable S-adenosyl-L-methionine.</text>
</comment>
<dbReference type="SMART" id="SM00729">
    <property type="entry name" value="Elp3"/>
    <property type="match status" value="1"/>
</dbReference>
<comment type="caution">
    <text evidence="16">The sequence shown here is derived from an EMBL/GenBank/DDBJ whole genome shotgun (WGS) entry which is preliminary data.</text>
</comment>
<dbReference type="SFLD" id="SFLDG01082">
    <property type="entry name" value="B12-binding_domain_containing"/>
    <property type="match status" value="1"/>
</dbReference>
<evidence type="ECO:0000256" key="6">
    <source>
        <dbReference type="ARBA" id="ARBA00022490"/>
    </source>
</evidence>
<protein>
    <recommendedName>
        <fullName evidence="14">Coproporphyrinogen-III oxidase</fullName>
        <ecNumber evidence="14">1.3.98.3</ecNumber>
    </recommendedName>
</protein>
<dbReference type="InterPro" id="IPR004558">
    <property type="entry name" value="Coprogen_oxidase_HemN"/>
</dbReference>
<dbReference type="GO" id="GO:0051989">
    <property type="term" value="F:coproporphyrinogen dehydrogenase activity"/>
    <property type="evidence" value="ECO:0007669"/>
    <property type="project" value="UniProtKB-EC"/>
</dbReference>
<dbReference type="Proteomes" id="UP001138681">
    <property type="component" value="Unassembled WGS sequence"/>
</dbReference>
<dbReference type="Pfam" id="PF04055">
    <property type="entry name" value="Radical_SAM"/>
    <property type="match status" value="1"/>
</dbReference>
<name>A0A9X1F406_9SPHN</name>
<comment type="catalytic activity">
    <reaction evidence="13 14">
        <text>coproporphyrinogen III + 2 S-adenosyl-L-methionine = protoporphyrinogen IX + 2 5'-deoxyadenosine + 2 L-methionine + 2 CO2</text>
        <dbReference type="Rhea" id="RHEA:15425"/>
        <dbReference type="ChEBI" id="CHEBI:16526"/>
        <dbReference type="ChEBI" id="CHEBI:17319"/>
        <dbReference type="ChEBI" id="CHEBI:57307"/>
        <dbReference type="ChEBI" id="CHEBI:57309"/>
        <dbReference type="ChEBI" id="CHEBI:57844"/>
        <dbReference type="ChEBI" id="CHEBI:59789"/>
        <dbReference type="EC" id="1.3.98.3"/>
    </reaction>
</comment>
<comment type="similarity">
    <text evidence="3 14">Belongs to the anaerobic coproporphyrinogen-III oxidase family.</text>
</comment>
<dbReference type="SFLD" id="SFLDS00029">
    <property type="entry name" value="Radical_SAM"/>
    <property type="match status" value="1"/>
</dbReference>
<dbReference type="RefSeq" id="WP_218404321.1">
    <property type="nucleotide sequence ID" value="NZ_JAGSPC010000001.1"/>
</dbReference>
<comment type="pathway">
    <text evidence="2 14">Porphyrin-containing compound metabolism; protoporphyrin-IX biosynthesis; protoporphyrinogen-IX from coproporphyrinogen-III (AdoMet route): step 1/1.</text>
</comment>
<dbReference type="GO" id="GO:0006782">
    <property type="term" value="P:protoporphyrinogen IX biosynthetic process"/>
    <property type="evidence" value="ECO:0007669"/>
    <property type="project" value="TreeGrafter"/>
</dbReference>
<evidence type="ECO:0000256" key="5">
    <source>
        <dbReference type="ARBA" id="ARBA00022485"/>
    </source>
</evidence>
<keyword evidence="6 14" id="KW-0963">Cytoplasm</keyword>
<dbReference type="SFLD" id="SFLDG01065">
    <property type="entry name" value="anaerobic_coproporphyrinogen-I"/>
    <property type="match status" value="1"/>
</dbReference>
<dbReference type="InterPro" id="IPR007197">
    <property type="entry name" value="rSAM"/>
</dbReference>
<organism evidence="16 17">
    <name type="scientific">Erythrobacter crassostreae</name>
    <dbReference type="NCBI Taxonomy" id="2828328"/>
    <lineage>
        <taxon>Bacteria</taxon>
        <taxon>Pseudomonadati</taxon>
        <taxon>Pseudomonadota</taxon>
        <taxon>Alphaproteobacteria</taxon>
        <taxon>Sphingomonadales</taxon>
        <taxon>Erythrobacteraceae</taxon>
        <taxon>Erythrobacter/Porphyrobacter group</taxon>
        <taxon>Erythrobacter</taxon>
    </lineage>
</organism>
<evidence type="ECO:0000256" key="3">
    <source>
        <dbReference type="ARBA" id="ARBA00005493"/>
    </source>
</evidence>
<comment type="subunit">
    <text evidence="4">Monomer.</text>
</comment>
<evidence type="ECO:0000256" key="4">
    <source>
        <dbReference type="ARBA" id="ARBA00011245"/>
    </source>
</evidence>
<dbReference type="EC" id="1.3.98.3" evidence="14"/>
<dbReference type="PIRSF" id="PIRSF000167">
    <property type="entry name" value="HemN"/>
    <property type="match status" value="1"/>
</dbReference>
<evidence type="ECO:0000256" key="10">
    <source>
        <dbReference type="ARBA" id="ARBA00023004"/>
    </source>
</evidence>
<comment type="subcellular location">
    <subcellularLocation>
        <location evidence="1 14">Cytoplasm</location>
    </subcellularLocation>
</comment>
<evidence type="ECO:0000313" key="17">
    <source>
        <dbReference type="Proteomes" id="UP001138681"/>
    </source>
</evidence>
<dbReference type="PROSITE" id="PS51918">
    <property type="entry name" value="RADICAL_SAM"/>
    <property type="match status" value="1"/>
</dbReference>
<sequence length="436" mass="48356">MWPFHPDLLDTPAPRYTSYPTAADFSAVSPKALSEQIEQASGDISLYLHIPFCEKICYYCGCNTGAAGRRQRVESYLSALQQEIETVAALLPRDARVRRIAFGGGSPNAIEPTEFLELIDAINRKFRLAETQWSIELDPRSMNSVWGEAIAEAGITRASLGVQTFAPHCQKAIGREQGDILICRSIDWLRSAGVTSLNFDLMYGLPGQTAEDLDDSLEYTKLLGADRVALFGYAHVPHIVKRQKVIDESALPNKDQRFSMAEQGFKTLTDGGYRPVGFDHFALTRDPLAIAAKEGTLRRNFQGFTDDQSEVLIGLGSSAISEFPSLIAQNEKNNGRYRMMAGQGMLTASHGIVRDAQDQMRKAVIESLLCKSRAVLTPCLYTQTRASLARFAERGLIRREGLELVIEAEGLPYARVIAATFDRYRELSKQRFSSAI</sequence>
<dbReference type="GO" id="GO:0004109">
    <property type="term" value="F:coproporphyrinogen oxidase activity"/>
    <property type="evidence" value="ECO:0007669"/>
    <property type="project" value="InterPro"/>
</dbReference>
<evidence type="ECO:0000313" key="16">
    <source>
        <dbReference type="EMBL" id="MBV7259078.1"/>
    </source>
</evidence>
<keyword evidence="9 14" id="KW-0560">Oxidoreductase</keyword>
<evidence type="ECO:0000259" key="15">
    <source>
        <dbReference type="PROSITE" id="PS51918"/>
    </source>
</evidence>
<dbReference type="NCBIfam" id="TIGR00538">
    <property type="entry name" value="hemN"/>
    <property type="match status" value="1"/>
</dbReference>
<accession>A0A9X1F406</accession>
<keyword evidence="11 14" id="KW-0411">Iron-sulfur</keyword>
<dbReference type="GO" id="GO:0051539">
    <property type="term" value="F:4 iron, 4 sulfur cluster binding"/>
    <property type="evidence" value="ECO:0007669"/>
    <property type="project" value="UniProtKB-KW"/>
</dbReference>
<evidence type="ECO:0000256" key="9">
    <source>
        <dbReference type="ARBA" id="ARBA00023002"/>
    </source>
</evidence>
<keyword evidence="12 14" id="KW-0627">Porphyrin biosynthesis</keyword>
<evidence type="ECO:0000256" key="14">
    <source>
        <dbReference type="PIRNR" id="PIRNR000167"/>
    </source>
</evidence>